<proteinExistence type="predicted"/>
<dbReference type="Pfam" id="PF01584">
    <property type="entry name" value="CheW"/>
    <property type="match status" value="1"/>
</dbReference>
<gene>
    <name evidence="2" type="ORF">ACE41H_24040</name>
</gene>
<dbReference type="Gene3D" id="2.30.30.40">
    <property type="entry name" value="SH3 Domains"/>
    <property type="match status" value="1"/>
</dbReference>
<dbReference type="InterPro" id="IPR039315">
    <property type="entry name" value="CheW"/>
</dbReference>
<dbReference type="PANTHER" id="PTHR22617">
    <property type="entry name" value="CHEMOTAXIS SENSOR HISTIDINE KINASE-RELATED"/>
    <property type="match status" value="1"/>
</dbReference>
<dbReference type="PANTHER" id="PTHR22617:SF23">
    <property type="entry name" value="CHEMOTAXIS PROTEIN CHEW"/>
    <property type="match status" value="1"/>
</dbReference>
<sequence length="140" mass="15607">MTPYLLFKLAGKPFAINFQEVEEIQNAKKGTPMPFAQPWHEGMITVRGSLHTVLNVRRMLDLSLLEQPEQDKMILLSRHKVAILAEEFADTLMVEEADIQENDGEQEFDPAVFPTLAASGESMIPLLDVDALLALSKAEA</sequence>
<reference evidence="2 3" key="1">
    <citation type="submission" date="2024-09" db="EMBL/GenBank/DDBJ databases">
        <title>Paenibacillus zeirhizospherea sp. nov., isolated from surface of the maize (Zea mays) roots in a horticulture field, Hungary.</title>
        <authorList>
            <person name="Marton D."/>
            <person name="Farkas M."/>
            <person name="Bedics A."/>
            <person name="Toth E."/>
            <person name="Tancsics A."/>
            <person name="Boka K."/>
            <person name="Maroti G."/>
            <person name="Kriszt B."/>
            <person name="Cserhati M."/>
        </authorList>
    </citation>
    <scope>NUCLEOTIDE SEQUENCE [LARGE SCALE GENOMIC DNA]</scope>
    <source>
        <strain evidence="2 3">KCTC 33519</strain>
    </source>
</reference>
<keyword evidence="3" id="KW-1185">Reference proteome</keyword>
<organism evidence="2 3">
    <name type="scientific">Paenibacillus enshidis</name>
    <dbReference type="NCBI Taxonomy" id="1458439"/>
    <lineage>
        <taxon>Bacteria</taxon>
        <taxon>Bacillati</taxon>
        <taxon>Bacillota</taxon>
        <taxon>Bacilli</taxon>
        <taxon>Bacillales</taxon>
        <taxon>Paenibacillaceae</taxon>
        <taxon>Paenibacillus</taxon>
    </lineage>
</organism>
<dbReference type="EMBL" id="JBHHMI010000041">
    <property type="protein sequence ID" value="MFB5269829.1"/>
    <property type="molecule type" value="Genomic_DNA"/>
</dbReference>
<dbReference type="PROSITE" id="PS50851">
    <property type="entry name" value="CHEW"/>
    <property type="match status" value="1"/>
</dbReference>
<name>A0ABV5B2C9_9BACL</name>
<feature type="domain" description="CheW-like" evidence="1">
    <location>
        <begin position="1"/>
        <end position="138"/>
    </location>
</feature>
<dbReference type="Gene3D" id="2.40.50.180">
    <property type="entry name" value="CheA-289, Domain 4"/>
    <property type="match status" value="1"/>
</dbReference>
<evidence type="ECO:0000313" key="2">
    <source>
        <dbReference type="EMBL" id="MFB5269829.1"/>
    </source>
</evidence>
<protein>
    <submittedName>
        <fullName evidence="2">Chemotaxis protein CheW</fullName>
    </submittedName>
</protein>
<comment type="caution">
    <text evidence="2">The sequence shown here is derived from an EMBL/GenBank/DDBJ whole genome shotgun (WGS) entry which is preliminary data.</text>
</comment>
<evidence type="ECO:0000313" key="3">
    <source>
        <dbReference type="Proteomes" id="UP001580346"/>
    </source>
</evidence>
<accession>A0ABV5B2C9</accession>
<dbReference type="SUPFAM" id="SSF50341">
    <property type="entry name" value="CheW-like"/>
    <property type="match status" value="1"/>
</dbReference>
<evidence type="ECO:0000259" key="1">
    <source>
        <dbReference type="PROSITE" id="PS50851"/>
    </source>
</evidence>
<dbReference type="InterPro" id="IPR002545">
    <property type="entry name" value="CheW-lke_dom"/>
</dbReference>
<dbReference type="SMART" id="SM00260">
    <property type="entry name" value="CheW"/>
    <property type="match status" value="1"/>
</dbReference>
<dbReference type="RefSeq" id="WP_375358097.1">
    <property type="nucleotide sequence ID" value="NZ_JBHHMI010000041.1"/>
</dbReference>
<dbReference type="InterPro" id="IPR036061">
    <property type="entry name" value="CheW-like_dom_sf"/>
</dbReference>
<dbReference type="Proteomes" id="UP001580346">
    <property type="component" value="Unassembled WGS sequence"/>
</dbReference>